<proteinExistence type="predicted"/>
<dbReference type="InterPro" id="IPR011009">
    <property type="entry name" value="Kinase-like_dom_sf"/>
</dbReference>
<accession>A0A6B2LPH3</accession>
<evidence type="ECO:0008006" key="3">
    <source>
        <dbReference type="Google" id="ProtNLM"/>
    </source>
</evidence>
<feature type="binding site" evidence="1">
    <location>
        <position position="95"/>
    </location>
    <ligand>
        <name>ATP</name>
        <dbReference type="ChEBI" id="CHEBI:30616"/>
    </ligand>
</feature>
<protein>
    <recommendedName>
        <fullName evidence="3">Protein kinase domain-containing protein</fullName>
    </recommendedName>
</protein>
<dbReference type="AlphaFoldDB" id="A0A6B2LPH3"/>
<keyword evidence="1" id="KW-0067">ATP-binding</keyword>
<dbReference type="SUPFAM" id="SSF56112">
    <property type="entry name" value="Protein kinase-like (PK-like)"/>
    <property type="match status" value="1"/>
</dbReference>
<name>A0A6B2LPH3_9EUKA</name>
<evidence type="ECO:0000256" key="1">
    <source>
        <dbReference type="PROSITE-ProRule" id="PRU10141"/>
    </source>
</evidence>
<dbReference type="EMBL" id="GIBP01009778">
    <property type="protein sequence ID" value="NDV38747.1"/>
    <property type="molecule type" value="Transcribed_RNA"/>
</dbReference>
<sequence>MLSSGITKNEVIAQSGAVLDVLKFTDNLQNKTTPAGRATDTLQMPDKESTLSLKDLVSDPSRQDLFTNLKKIGDGASGEVFIADWEENNIEVAIKTIPIIRGTTFSFVLRSTL</sequence>
<dbReference type="PROSITE" id="PS00107">
    <property type="entry name" value="PROTEIN_KINASE_ATP"/>
    <property type="match status" value="1"/>
</dbReference>
<evidence type="ECO:0000313" key="2">
    <source>
        <dbReference type="EMBL" id="NDV38747.1"/>
    </source>
</evidence>
<dbReference type="InterPro" id="IPR017441">
    <property type="entry name" value="Protein_kinase_ATP_BS"/>
</dbReference>
<organism evidence="2">
    <name type="scientific">Arcella intermedia</name>
    <dbReference type="NCBI Taxonomy" id="1963864"/>
    <lineage>
        <taxon>Eukaryota</taxon>
        <taxon>Amoebozoa</taxon>
        <taxon>Tubulinea</taxon>
        <taxon>Elardia</taxon>
        <taxon>Arcellinida</taxon>
        <taxon>Sphaerothecina</taxon>
        <taxon>Arcellidae</taxon>
        <taxon>Arcella</taxon>
    </lineage>
</organism>
<keyword evidence="1" id="KW-0547">Nucleotide-binding</keyword>
<dbReference type="Gene3D" id="3.30.200.20">
    <property type="entry name" value="Phosphorylase Kinase, domain 1"/>
    <property type="match status" value="1"/>
</dbReference>
<dbReference type="GO" id="GO:0005524">
    <property type="term" value="F:ATP binding"/>
    <property type="evidence" value="ECO:0007669"/>
    <property type="project" value="UniProtKB-UniRule"/>
</dbReference>
<reference evidence="2" key="1">
    <citation type="journal article" date="2020" name="J. Eukaryot. Microbiol.">
        <title>De novo Sequencing, Assembly and Annotation of the Transcriptome for the Free-Living Testate Amoeba Arcella intermedia.</title>
        <authorList>
            <person name="Ribeiro G.M."/>
            <person name="Porfirio-Sousa A.L."/>
            <person name="Maurer-Alcala X.X."/>
            <person name="Katz L.A."/>
            <person name="Lahr D.J.G."/>
        </authorList>
    </citation>
    <scope>NUCLEOTIDE SEQUENCE</scope>
</reference>